<keyword evidence="2" id="KW-1185">Reference proteome</keyword>
<reference evidence="1 2" key="1">
    <citation type="submission" date="2014-11" db="EMBL/GenBank/DDBJ databases">
        <authorList>
            <person name="Urmite Genomes Urmite Genomes"/>
        </authorList>
    </citation>
    <scope>NUCLEOTIDE SEQUENCE [LARGE SCALE GENOMIC DNA]</scope>
    <source>
        <strain evidence="1 2">Oc5</strain>
    </source>
</reference>
<name>A0A0A1MMT9_9BACI</name>
<dbReference type="STRING" id="545501.BN997_00209"/>
<dbReference type="Proteomes" id="UP000040453">
    <property type="component" value="Unassembled WGS sequence"/>
</dbReference>
<dbReference type="RefSeq" id="WP_042528854.1">
    <property type="nucleotide sequence ID" value="NZ_CDGG01000001.1"/>
</dbReference>
<evidence type="ECO:0000313" key="2">
    <source>
        <dbReference type="Proteomes" id="UP000040453"/>
    </source>
</evidence>
<organism evidence="1 2">
    <name type="scientific">Oceanobacillus oncorhynchi</name>
    <dbReference type="NCBI Taxonomy" id="545501"/>
    <lineage>
        <taxon>Bacteria</taxon>
        <taxon>Bacillati</taxon>
        <taxon>Bacillota</taxon>
        <taxon>Bacilli</taxon>
        <taxon>Bacillales</taxon>
        <taxon>Bacillaceae</taxon>
        <taxon>Oceanobacillus</taxon>
    </lineage>
</organism>
<dbReference type="AlphaFoldDB" id="A0A0A1MMT9"/>
<dbReference type="EMBL" id="CDGG01000001">
    <property type="protein sequence ID" value="CEI80406.1"/>
    <property type="molecule type" value="Genomic_DNA"/>
</dbReference>
<accession>A0A0A1MMT9</accession>
<proteinExistence type="predicted"/>
<evidence type="ECO:0000313" key="1">
    <source>
        <dbReference type="EMBL" id="CEI80406.1"/>
    </source>
</evidence>
<gene>
    <name evidence="1" type="ORF">BN997_00209</name>
</gene>
<protein>
    <submittedName>
        <fullName evidence="1">Uncharacterized protein</fullName>
    </submittedName>
</protein>
<sequence>MKQIYNVKGTVTPSCASSQIIYAMYISEDYERLHFYFKYTPKDLEDKKTSELLIKESLLKYSIIPNVTEEVNWEKYMPLKNHLTLSFDDSEKFRGATHRHDSELHLVLSENEASPGLIPDKNKSGLWKITISTHAIVSEECSYQLEVFGEA</sequence>
<dbReference type="OrthoDB" id="1690737at2"/>